<accession>A0ABT3GP61</accession>
<organism evidence="2 3">
    <name type="scientific">Luteolibacter arcticus</name>
    <dbReference type="NCBI Taxonomy" id="1581411"/>
    <lineage>
        <taxon>Bacteria</taxon>
        <taxon>Pseudomonadati</taxon>
        <taxon>Verrucomicrobiota</taxon>
        <taxon>Verrucomicrobiia</taxon>
        <taxon>Verrucomicrobiales</taxon>
        <taxon>Verrucomicrobiaceae</taxon>
        <taxon>Luteolibacter</taxon>
    </lineage>
</organism>
<evidence type="ECO:0000256" key="1">
    <source>
        <dbReference type="SAM" id="MobiDB-lite"/>
    </source>
</evidence>
<name>A0ABT3GP61_9BACT</name>
<feature type="region of interest" description="Disordered" evidence="1">
    <location>
        <begin position="100"/>
        <end position="191"/>
    </location>
</feature>
<evidence type="ECO:0000313" key="2">
    <source>
        <dbReference type="EMBL" id="MCW1925304.1"/>
    </source>
</evidence>
<feature type="compositionally biased region" description="Low complexity" evidence="1">
    <location>
        <begin position="107"/>
        <end position="118"/>
    </location>
</feature>
<comment type="caution">
    <text evidence="2">The sequence shown here is derived from an EMBL/GenBank/DDBJ whole genome shotgun (WGS) entry which is preliminary data.</text>
</comment>
<reference evidence="2 3" key="1">
    <citation type="submission" date="2022-10" db="EMBL/GenBank/DDBJ databases">
        <title>Luteolibacter arcticus strain CCTCC AB 2014275, whole genome shotgun sequencing project.</title>
        <authorList>
            <person name="Zhao G."/>
            <person name="Shen L."/>
        </authorList>
    </citation>
    <scope>NUCLEOTIDE SEQUENCE [LARGE SCALE GENOMIC DNA]</scope>
    <source>
        <strain evidence="2 3">CCTCC AB 2014275</strain>
    </source>
</reference>
<feature type="compositionally biased region" description="Polar residues" evidence="1">
    <location>
        <begin position="153"/>
        <end position="164"/>
    </location>
</feature>
<proteinExistence type="predicted"/>
<sequence>MKTIALLLALPLLGLHAEEPDVGTKIAEHQEGSRKLSENQDELAADVQQLIIEQTNPKVIELLESVEEAMDEASGLLLDRDTGGTTIAAETDVIERIFEAAKEKQKQSGGQQGEASGAMLEMMQEMMGKGKPADKPGDQPGQKPGDKGGEGQTGDSDSANSKDGGTSGTKFEERRVPKASGKAGQGLPREFQDALDAYNRAAEKLAK</sequence>
<dbReference type="Proteomes" id="UP001320876">
    <property type="component" value="Unassembled WGS sequence"/>
</dbReference>
<dbReference type="RefSeq" id="WP_264489411.1">
    <property type="nucleotide sequence ID" value="NZ_JAPDDT010000013.1"/>
</dbReference>
<protein>
    <submittedName>
        <fullName evidence="2">Uncharacterized protein</fullName>
    </submittedName>
</protein>
<evidence type="ECO:0000313" key="3">
    <source>
        <dbReference type="Proteomes" id="UP001320876"/>
    </source>
</evidence>
<keyword evidence="3" id="KW-1185">Reference proteome</keyword>
<gene>
    <name evidence="2" type="ORF">OKA05_22280</name>
</gene>
<dbReference type="EMBL" id="JAPDDT010000013">
    <property type="protein sequence ID" value="MCW1925304.1"/>
    <property type="molecule type" value="Genomic_DNA"/>
</dbReference>